<dbReference type="RefSeq" id="WP_035507982.1">
    <property type="nucleotide sequence ID" value="NZ_CCDH010000003.1"/>
</dbReference>
<sequence>MEDLMIKLEEWGAILRKHHNDMDNELLELYLDMAGYSGILQSKINRLEEKMIGGKSFTTH</sequence>
<reference evidence="1 2" key="2">
    <citation type="submission" date="2014-05" db="EMBL/GenBank/DDBJ databases">
        <title>Draft genome sequence of Halobacillus karajensis HK-03.</title>
        <authorList>
            <person name="Khelaifia S."/>
            <person name="Croce O."/>
            <person name="Lagier J.C."/>
            <person name="Raoult D."/>
        </authorList>
    </citation>
    <scope>NUCLEOTIDE SEQUENCE [LARGE SCALE GENOMIC DNA]</scope>
    <source>
        <strain evidence="1 2">HD-03</strain>
    </source>
</reference>
<name>A0A024P3R4_9BACI</name>
<comment type="caution">
    <text evidence="1">The sequence shown here is derived from an EMBL/GenBank/DDBJ whole genome shotgun (WGS) entry which is preliminary data.</text>
</comment>
<organism evidence="1 2">
    <name type="scientific">Halobacillus karajensis</name>
    <dbReference type="NCBI Taxonomy" id="195088"/>
    <lineage>
        <taxon>Bacteria</taxon>
        <taxon>Bacillati</taxon>
        <taxon>Bacillota</taxon>
        <taxon>Bacilli</taxon>
        <taxon>Bacillales</taxon>
        <taxon>Bacillaceae</taxon>
        <taxon>Halobacillus</taxon>
    </lineage>
</organism>
<reference evidence="2" key="1">
    <citation type="submission" date="2014-03" db="EMBL/GenBank/DDBJ databases">
        <authorList>
            <person name="Urmite Genomes U."/>
        </authorList>
    </citation>
    <scope>NUCLEOTIDE SEQUENCE [LARGE SCALE GENOMIC DNA]</scope>
    <source>
        <strain evidence="2">HD-03</strain>
    </source>
</reference>
<dbReference type="AlphaFoldDB" id="A0A024P3R4"/>
<keyword evidence="2" id="KW-1185">Reference proteome</keyword>
<protein>
    <submittedName>
        <fullName evidence="1">Uncharacterized protein</fullName>
    </submittedName>
</protein>
<dbReference type="EMBL" id="CCDI010000002">
    <property type="protein sequence ID" value="CDQ23654.1"/>
    <property type="molecule type" value="Genomic_DNA"/>
</dbReference>
<gene>
    <name evidence="1" type="ORF">BN983_01905</name>
</gene>
<evidence type="ECO:0000313" key="1">
    <source>
        <dbReference type="EMBL" id="CDQ23654.1"/>
    </source>
</evidence>
<proteinExistence type="predicted"/>
<dbReference type="Proteomes" id="UP000028868">
    <property type="component" value="Unassembled WGS sequence"/>
</dbReference>
<accession>A0A024P3R4</accession>
<evidence type="ECO:0000313" key="2">
    <source>
        <dbReference type="Proteomes" id="UP000028868"/>
    </source>
</evidence>